<dbReference type="EMBL" id="MHPU01000020">
    <property type="protein sequence ID" value="OGZ88551.1"/>
    <property type="molecule type" value="Genomic_DNA"/>
</dbReference>
<dbReference type="SUPFAM" id="SSF74853">
    <property type="entry name" value="Lamin A/C globular tail domain"/>
    <property type="match status" value="1"/>
</dbReference>
<proteinExistence type="predicted"/>
<evidence type="ECO:0000256" key="1">
    <source>
        <dbReference type="SAM" id="Phobius"/>
    </source>
</evidence>
<dbReference type="Proteomes" id="UP000178935">
    <property type="component" value="Unassembled WGS sequence"/>
</dbReference>
<dbReference type="Pfam" id="PF12836">
    <property type="entry name" value="HHH_3"/>
    <property type="match status" value="1"/>
</dbReference>
<reference evidence="3 4" key="1">
    <citation type="journal article" date="2016" name="Nat. Commun.">
        <title>Thousands of microbial genomes shed light on interconnected biogeochemical processes in an aquifer system.</title>
        <authorList>
            <person name="Anantharaman K."/>
            <person name="Brown C.T."/>
            <person name="Hug L.A."/>
            <person name="Sharon I."/>
            <person name="Castelle C.J."/>
            <person name="Probst A.J."/>
            <person name="Thomas B.C."/>
            <person name="Singh A."/>
            <person name="Wilkins M.J."/>
            <person name="Karaoz U."/>
            <person name="Brodie E.L."/>
            <person name="Williams K.H."/>
            <person name="Hubbard S.S."/>
            <person name="Banfield J.F."/>
        </authorList>
    </citation>
    <scope>NUCLEOTIDE SEQUENCE [LARGE SCALE GENOMIC DNA]</scope>
</reference>
<dbReference type="PROSITE" id="PS51841">
    <property type="entry name" value="LTD"/>
    <property type="match status" value="1"/>
</dbReference>
<dbReference type="SMART" id="SM00278">
    <property type="entry name" value="HhH1"/>
    <property type="match status" value="2"/>
</dbReference>
<dbReference type="InterPro" id="IPR036415">
    <property type="entry name" value="Lamin_tail_dom_sf"/>
</dbReference>
<feature type="domain" description="LTD" evidence="2">
    <location>
        <begin position="119"/>
        <end position="262"/>
    </location>
</feature>
<dbReference type="Gene3D" id="1.10.150.320">
    <property type="entry name" value="Photosystem II 12 kDa extrinsic protein"/>
    <property type="match status" value="1"/>
</dbReference>
<dbReference type="Pfam" id="PF00932">
    <property type="entry name" value="LTD"/>
    <property type="match status" value="1"/>
</dbReference>
<protein>
    <recommendedName>
        <fullName evidence="2">LTD domain-containing protein</fullName>
    </recommendedName>
</protein>
<dbReference type="InterPro" id="IPR010994">
    <property type="entry name" value="RuvA_2-like"/>
</dbReference>
<dbReference type="GO" id="GO:0015627">
    <property type="term" value="C:type II protein secretion system complex"/>
    <property type="evidence" value="ECO:0007669"/>
    <property type="project" value="TreeGrafter"/>
</dbReference>
<evidence type="ECO:0000259" key="2">
    <source>
        <dbReference type="PROSITE" id="PS51841"/>
    </source>
</evidence>
<gene>
    <name evidence="3" type="ORF">A2561_04605</name>
</gene>
<dbReference type="InterPro" id="IPR051675">
    <property type="entry name" value="Endo/Exo/Phosphatase_dom_1"/>
</dbReference>
<accession>A0A1G2JQ19</accession>
<keyword evidence="1" id="KW-0812">Transmembrane</keyword>
<dbReference type="InterPro" id="IPR003583">
    <property type="entry name" value="Hlx-hairpin-Hlx_DNA-bd_motif"/>
</dbReference>
<keyword evidence="1" id="KW-1133">Transmembrane helix</keyword>
<feature type="transmembrane region" description="Helical" evidence="1">
    <location>
        <begin position="301"/>
        <end position="321"/>
    </location>
</feature>
<dbReference type="Gene3D" id="2.60.40.1260">
    <property type="entry name" value="Lamin Tail domain"/>
    <property type="match status" value="1"/>
</dbReference>
<name>A0A1G2JQ19_9BACT</name>
<dbReference type="SUPFAM" id="SSF47781">
    <property type="entry name" value="RuvA domain 2-like"/>
    <property type="match status" value="1"/>
</dbReference>
<keyword evidence="1" id="KW-0472">Membrane</keyword>
<organism evidence="3 4">
    <name type="scientific">Candidatus Staskawiczbacteria bacterium RIFOXYD1_FULL_32_13</name>
    <dbReference type="NCBI Taxonomy" id="1802234"/>
    <lineage>
        <taxon>Bacteria</taxon>
        <taxon>Candidatus Staskawicziibacteriota</taxon>
    </lineage>
</organism>
<comment type="caution">
    <text evidence="3">The sequence shown here is derived from an EMBL/GenBank/DDBJ whole genome shotgun (WGS) entry which is preliminary data.</text>
</comment>
<dbReference type="GO" id="GO:0003677">
    <property type="term" value="F:DNA binding"/>
    <property type="evidence" value="ECO:0007669"/>
    <property type="project" value="InterPro"/>
</dbReference>
<dbReference type="PANTHER" id="PTHR21180">
    <property type="entry name" value="ENDONUCLEASE/EXONUCLEASE/PHOSPHATASE FAMILY DOMAIN-CONTAINING PROTEIN 1"/>
    <property type="match status" value="1"/>
</dbReference>
<dbReference type="InterPro" id="IPR001322">
    <property type="entry name" value="Lamin_tail_dom"/>
</dbReference>
<dbReference type="GO" id="GO:0006281">
    <property type="term" value="P:DNA repair"/>
    <property type="evidence" value="ECO:0007669"/>
    <property type="project" value="InterPro"/>
</dbReference>
<sequence>MKKYFILLIFVIFCFFIKDTFALEKININIATLEQLDQITSVGKVTAQKIIDSRPFLSLNDLLKVKGIGEATLQKIKDQGLACVDCIPVIPSLTGNPVTNIENSQDTLDSRLRGNDTSDVPVVSIIYPSGIIFNEILPSPEGPDEQNEFIELYNTNNFDVDLSEWKIMDKEGTSTTFTILKDTKILANNFLIFKRPQTKISLNNTSDTLNLFLPNDKIIDSVSFPKAITNQSYNKTGFGWAWSSTITPNSKNIISQPTATKTNNNSTDNLKLIDENLASLNNSLDSSPSPIKNNFLSNNPIILFLIVLIVAIILAVVVFIIKLKLSKKQ</sequence>
<evidence type="ECO:0000313" key="4">
    <source>
        <dbReference type="Proteomes" id="UP000178935"/>
    </source>
</evidence>
<dbReference type="GO" id="GO:0015628">
    <property type="term" value="P:protein secretion by the type II secretion system"/>
    <property type="evidence" value="ECO:0007669"/>
    <property type="project" value="TreeGrafter"/>
</dbReference>
<dbReference type="PANTHER" id="PTHR21180:SF32">
    <property type="entry name" value="ENDONUCLEASE_EXONUCLEASE_PHOSPHATASE FAMILY DOMAIN-CONTAINING PROTEIN 1"/>
    <property type="match status" value="1"/>
</dbReference>
<dbReference type="AlphaFoldDB" id="A0A1G2JQ19"/>
<evidence type="ECO:0000313" key="3">
    <source>
        <dbReference type="EMBL" id="OGZ88551.1"/>
    </source>
</evidence>